<evidence type="ECO:0000256" key="1">
    <source>
        <dbReference type="SAM" id="MobiDB-lite"/>
    </source>
</evidence>
<dbReference type="Gene3D" id="3.10.350.10">
    <property type="entry name" value="LysM domain"/>
    <property type="match status" value="1"/>
</dbReference>
<evidence type="ECO:0000313" key="5">
    <source>
        <dbReference type="Proteomes" id="UP001209535"/>
    </source>
</evidence>
<reference evidence="4 5" key="1">
    <citation type="submission" date="2022-10" db="EMBL/GenBank/DDBJ databases">
        <title>Defluviimonas sp. nov., isolated from ocean surface sediments.</title>
        <authorList>
            <person name="He W."/>
            <person name="Wang L."/>
            <person name="Zhang D.-F."/>
        </authorList>
    </citation>
    <scope>NUCLEOTIDE SEQUENCE [LARGE SCALE GENOMIC DNA]</scope>
    <source>
        <strain evidence="4 5">WL0024</strain>
    </source>
</reference>
<keyword evidence="5" id="KW-1185">Reference proteome</keyword>
<dbReference type="SMART" id="SM00257">
    <property type="entry name" value="LysM"/>
    <property type="match status" value="1"/>
</dbReference>
<dbReference type="Proteomes" id="UP001209535">
    <property type="component" value="Unassembled WGS sequence"/>
</dbReference>
<dbReference type="InterPro" id="IPR052196">
    <property type="entry name" value="Bact_Kbp"/>
</dbReference>
<dbReference type="InterPro" id="IPR013783">
    <property type="entry name" value="Ig-like_fold"/>
</dbReference>
<dbReference type="InterPro" id="IPR018392">
    <property type="entry name" value="LysM"/>
</dbReference>
<dbReference type="EMBL" id="JAOVQO010000001">
    <property type="protein sequence ID" value="MCU9846617.1"/>
    <property type="molecule type" value="Genomic_DNA"/>
</dbReference>
<feature type="domain" description="LysM" evidence="3">
    <location>
        <begin position="357"/>
        <end position="406"/>
    </location>
</feature>
<feature type="region of interest" description="Disordered" evidence="1">
    <location>
        <begin position="42"/>
        <end position="81"/>
    </location>
</feature>
<organism evidence="4 5">
    <name type="scientific">Albidovulum salinarum</name>
    <dbReference type="NCBI Taxonomy" id="2984153"/>
    <lineage>
        <taxon>Bacteria</taxon>
        <taxon>Pseudomonadati</taxon>
        <taxon>Pseudomonadota</taxon>
        <taxon>Alphaproteobacteria</taxon>
        <taxon>Rhodobacterales</taxon>
        <taxon>Paracoccaceae</taxon>
        <taxon>Albidovulum</taxon>
    </lineage>
</organism>
<feature type="transmembrane region" description="Helical" evidence="2">
    <location>
        <begin position="12"/>
        <end position="36"/>
    </location>
</feature>
<feature type="compositionally biased region" description="Low complexity" evidence="1">
    <location>
        <begin position="325"/>
        <end position="344"/>
    </location>
</feature>
<keyword evidence="2" id="KW-0812">Transmembrane</keyword>
<gene>
    <name evidence="4" type="ORF">OEZ60_01180</name>
</gene>
<keyword evidence="2" id="KW-1133">Transmembrane helix</keyword>
<accession>A0ABT2WY63</accession>
<dbReference type="RefSeq" id="WP_263332387.1">
    <property type="nucleotide sequence ID" value="NZ_JAOVQO010000001.1"/>
</dbReference>
<sequence>MEDKSVARSDGAAALKWVGGVLGGLALAAVIGHFLLPPVGLPTGSPDEETATVSQPAPAVQAPNAPEPPKPAAESPSVPSFDTVRVDAGGSLLVAGRAEAGASVTIRIDGAEAQTAVADSKGSFAALLSLPPSDEPRVLTLETSQKDGSVVASEAAVVVEPFGEPDQVVEAAPEEETPAQPEAEVADQPDVLIVDSEGVRRQSSPVSPGDIVIDTIGYAPSGAVRVAGHGASGSFARVYLDNREILTVPVETGGRWTAELSDLSPGLYTMRIDQIDGGGKVTARFETPFLREAAETVAAALRTNAVPELSTAAANGSATVDGSVTAPDTGAAPAGGTAPTAVATEGDAPRTPATQASIVTVQPGFTLWRIARENYGSGILYVKVYEANKEQIRDPDLIYPGQIFTVPAPAE</sequence>
<dbReference type="InterPro" id="IPR036779">
    <property type="entry name" value="LysM_dom_sf"/>
</dbReference>
<comment type="caution">
    <text evidence="4">The sequence shown here is derived from an EMBL/GenBank/DDBJ whole genome shotgun (WGS) entry which is preliminary data.</text>
</comment>
<evidence type="ECO:0000313" key="4">
    <source>
        <dbReference type="EMBL" id="MCU9846617.1"/>
    </source>
</evidence>
<dbReference type="PANTHER" id="PTHR34700">
    <property type="entry name" value="POTASSIUM BINDING PROTEIN KBP"/>
    <property type="match status" value="1"/>
</dbReference>
<evidence type="ECO:0000259" key="3">
    <source>
        <dbReference type="PROSITE" id="PS51782"/>
    </source>
</evidence>
<proteinExistence type="predicted"/>
<protein>
    <submittedName>
        <fullName evidence="4">LysM peptidoglycan-binding domain-containing protein</fullName>
    </submittedName>
</protein>
<dbReference type="CDD" id="cd00118">
    <property type="entry name" value="LysM"/>
    <property type="match status" value="1"/>
</dbReference>
<dbReference type="Gene3D" id="2.60.40.10">
    <property type="entry name" value="Immunoglobulins"/>
    <property type="match status" value="1"/>
</dbReference>
<name>A0ABT2WY63_9RHOB</name>
<keyword evidence="2" id="KW-0472">Membrane</keyword>
<dbReference type="Pfam" id="PF01476">
    <property type="entry name" value="LysM"/>
    <property type="match status" value="1"/>
</dbReference>
<evidence type="ECO:0000256" key="2">
    <source>
        <dbReference type="SAM" id="Phobius"/>
    </source>
</evidence>
<feature type="region of interest" description="Disordered" evidence="1">
    <location>
        <begin position="314"/>
        <end position="351"/>
    </location>
</feature>
<dbReference type="PROSITE" id="PS51782">
    <property type="entry name" value="LYSM"/>
    <property type="match status" value="1"/>
</dbReference>
<dbReference type="PANTHER" id="PTHR34700:SF4">
    <property type="entry name" value="PHAGE-LIKE ELEMENT PBSX PROTEIN XKDP"/>
    <property type="match status" value="1"/>
</dbReference>